<dbReference type="Bgee" id="ENSECAG00000021698">
    <property type="expression patterns" value="Expressed in brainstem and 22 other cell types or tissues"/>
</dbReference>
<organism evidence="2 3">
    <name type="scientific">Equus caballus</name>
    <name type="common">Horse</name>
    <dbReference type="NCBI Taxonomy" id="9796"/>
    <lineage>
        <taxon>Eukaryota</taxon>
        <taxon>Metazoa</taxon>
        <taxon>Chordata</taxon>
        <taxon>Craniata</taxon>
        <taxon>Vertebrata</taxon>
        <taxon>Euteleostomi</taxon>
        <taxon>Mammalia</taxon>
        <taxon>Eutheria</taxon>
        <taxon>Laurasiatheria</taxon>
        <taxon>Perissodactyla</taxon>
        <taxon>Equidae</taxon>
        <taxon>Equus</taxon>
    </lineage>
</organism>
<reference evidence="2" key="3">
    <citation type="submission" date="2025-09" db="UniProtKB">
        <authorList>
            <consortium name="Ensembl"/>
        </authorList>
    </citation>
    <scope>IDENTIFICATION</scope>
    <source>
        <strain evidence="2">Thoroughbred</strain>
    </source>
</reference>
<dbReference type="Proteomes" id="UP000002281">
    <property type="component" value="Chromosome X"/>
</dbReference>
<evidence type="ECO:0000313" key="3">
    <source>
        <dbReference type="Proteomes" id="UP000002281"/>
    </source>
</evidence>
<dbReference type="ExpressionAtlas" id="A0A5F5PP91">
    <property type="expression patterns" value="baseline"/>
</dbReference>
<protein>
    <submittedName>
        <fullName evidence="2">IQ motif and Sec7 domain ArfGEF 2</fullName>
    </submittedName>
</protein>
<gene>
    <name evidence="2 4" type="primary">IQSEC2</name>
</gene>
<dbReference type="AlphaFoldDB" id="A0A5F5PP91"/>
<reference evidence="2" key="2">
    <citation type="submission" date="2025-08" db="UniProtKB">
        <authorList>
            <consortium name="Ensembl"/>
        </authorList>
    </citation>
    <scope>IDENTIFICATION</scope>
    <source>
        <strain evidence="2">Thoroughbred</strain>
    </source>
</reference>
<evidence type="ECO:0000256" key="1">
    <source>
        <dbReference type="SAM" id="MobiDB-lite"/>
    </source>
</evidence>
<keyword evidence="3" id="KW-1185">Reference proteome</keyword>
<reference evidence="2 3" key="1">
    <citation type="journal article" date="2009" name="Science">
        <title>Genome sequence, comparative analysis, and population genetics of the domestic horse.</title>
        <authorList>
            <consortium name="Broad Institute Genome Sequencing Platform"/>
            <consortium name="Broad Institute Whole Genome Assembly Team"/>
            <person name="Wade C.M."/>
            <person name="Giulotto E."/>
            <person name="Sigurdsson S."/>
            <person name="Zoli M."/>
            <person name="Gnerre S."/>
            <person name="Imsland F."/>
            <person name="Lear T.L."/>
            <person name="Adelson D.L."/>
            <person name="Bailey E."/>
            <person name="Bellone R.R."/>
            <person name="Bloecker H."/>
            <person name="Distl O."/>
            <person name="Edgar R.C."/>
            <person name="Garber M."/>
            <person name="Leeb T."/>
            <person name="Mauceli E."/>
            <person name="MacLeod J.N."/>
            <person name="Penedo M.C.T."/>
            <person name="Raison J.M."/>
            <person name="Sharpe T."/>
            <person name="Vogel J."/>
            <person name="Andersson L."/>
            <person name="Antczak D.F."/>
            <person name="Biagi T."/>
            <person name="Binns M.M."/>
            <person name="Chowdhary B.P."/>
            <person name="Coleman S.J."/>
            <person name="Della Valle G."/>
            <person name="Fryc S."/>
            <person name="Guerin G."/>
            <person name="Hasegawa T."/>
            <person name="Hill E.W."/>
            <person name="Jurka J."/>
            <person name="Kiialainen A."/>
            <person name="Lindgren G."/>
            <person name="Liu J."/>
            <person name="Magnani E."/>
            <person name="Mickelson J.R."/>
            <person name="Murray J."/>
            <person name="Nergadze S.G."/>
            <person name="Onofrio R."/>
            <person name="Pedroni S."/>
            <person name="Piras M.F."/>
            <person name="Raudsepp T."/>
            <person name="Rocchi M."/>
            <person name="Roeed K.H."/>
            <person name="Ryder O.A."/>
            <person name="Searle S."/>
            <person name="Skow L."/>
            <person name="Swinburne J.E."/>
            <person name="Syvaenen A.C."/>
            <person name="Tozaki T."/>
            <person name="Valberg S.J."/>
            <person name="Vaudin M."/>
            <person name="White J.R."/>
            <person name="Zody M.C."/>
            <person name="Lander E.S."/>
            <person name="Lindblad-Toh K."/>
        </authorList>
    </citation>
    <scope>NUCLEOTIDE SEQUENCE [LARGE SCALE GENOMIC DNA]</scope>
    <source>
        <strain evidence="2 3">Thoroughbred</strain>
    </source>
</reference>
<feature type="region of interest" description="Disordered" evidence="1">
    <location>
        <begin position="139"/>
        <end position="164"/>
    </location>
</feature>
<feature type="region of interest" description="Disordered" evidence="1">
    <location>
        <begin position="72"/>
        <end position="113"/>
    </location>
</feature>
<feature type="compositionally biased region" description="Acidic residues" evidence="1">
    <location>
        <begin position="82"/>
        <end position="97"/>
    </location>
</feature>
<dbReference type="Ensembl" id="ENSECAT00000066399.2">
    <property type="protein sequence ID" value="ENSECAP00000050167.2"/>
    <property type="gene ID" value="ENSECAG00000021698.4"/>
</dbReference>
<evidence type="ECO:0000313" key="4">
    <source>
        <dbReference type="VGNC" id="VGNC:55482"/>
    </source>
</evidence>
<proteinExistence type="predicted"/>
<dbReference type="GeneTree" id="ENSGT00940000159667"/>
<accession>A0A5F5PP91</accession>
<sequence length="164" mass="17819">MEPPGKSSSLPFSPPQLTLTSLYPFPTLPLSSLPVSLCLSFSLCLSLSLRSTASHTLHQYCCPTQVLDSMKLTPSGRLAESREEEEEEETEEEEEEDAHQFCCPASECSSPSSRPQIIKAGALGLTKMWEQQSLELGAWNLDSPTPAPHFPGTLEPATPGEVSK</sequence>
<name>A0A5F5PP91_HORSE</name>
<feature type="compositionally biased region" description="Low complexity" evidence="1">
    <location>
        <begin position="102"/>
        <end position="113"/>
    </location>
</feature>
<evidence type="ECO:0000313" key="2">
    <source>
        <dbReference type="Ensembl" id="ENSECAP00000050167.2"/>
    </source>
</evidence>
<dbReference type="VGNC" id="VGNC:55482">
    <property type="gene designation" value="IQSEC2"/>
</dbReference>